<reference evidence="3 4" key="1">
    <citation type="journal article" date="2018" name="PLoS ONE">
        <title>The draft genome of Kipferlia bialata reveals reductive genome evolution in fornicate parasites.</title>
        <authorList>
            <person name="Tanifuji G."/>
            <person name="Takabayashi S."/>
            <person name="Kume K."/>
            <person name="Takagi M."/>
            <person name="Nakayama T."/>
            <person name="Kamikawa R."/>
            <person name="Inagaki Y."/>
            <person name="Hashimoto T."/>
        </authorList>
    </citation>
    <scope>NUCLEOTIDE SEQUENCE [LARGE SCALE GENOMIC DNA]</scope>
    <source>
        <strain evidence="3">NY0173</strain>
    </source>
</reference>
<dbReference type="PROSITE" id="PS51444">
    <property type="entry name" value="FH2"/>
    <property type="match status" value="1"/>
</dbReference>
<dbReference type="OrthoDB" id="1668162at2759"/>
<evidence type="ECO:0000259" key="2">
    <source>
        <dbReference type="PROSITE" id="PS51444"/>
    </source>
</evidence>
<gene>
    <name evidence="3" type="ORF">KIPB_006277</name>
</gene>
<organism evidence="3 4">
    <name type="scientific">Kipferlia bialata</name>
    <dbReference type="NCBI Taxonomy" id="797122"/>
    <lineage>
        <taxon>Eukaryota</taxon>
        <taxon>Metamonada</taxon>
        <taxon>Carpediemonas-like organisms</taxon>
        <taxon>Kipferlia</taxon>
    </lineage>
</organism>
<proteinExistence type="predicted"/>
<dbReference type="InterPro" id="IPR042201">
    <property type="entry name" value="FH2_Formin_sf"/>
</dbReference>
<evidence type="ECO:0000256" key="1">
    <source>
        <dbReference type="SAM" id="MobiDB-lite"/>
    </source>
</evidence>
<protein>
    <recommendedName>
        <fullName evidence="2">FH2 domain-containing protein</fullName>
    </recommendedName>
</protein>
<name>A0A9K3CYP3_9EUKA</name>
<feature type="domain" description="FH2" evidence="2">
    <location>
        <begin position="1"/>
        <end position="429"/>
    </location>
</feature>
<feature type="compositionally biased region" description="Basic and acidic residues" evidence="1">
    <location>
        <begin position="444"/>
        <end position="470"/>
    </location>
</feature>
<dbReference type="Proteomes" id="UP000265618">
    <property type="component" value="Unassembled WGS sequence"/>
</dbReference>
<accession>A0A9K3CYP3</accession>
<dbReference type="SMART" id="SM00498">
    <property type="entry name" value="FH2"/>
    <property type="match status" value="1"/>
</dbReference>
<dbReference type="PANTHER" id="PTHR45725">
    <property type="entry name" value="FORMIN HOMOLOGY 2 FAMILY MEMBER"/>
    <property type="match status" value="1"/>
</dbReference>
<comment type="caution">
    <text evidence="3">The sequence shown here is derived from an EMBL/GenBank/DDBJ whole genome shotgun (WGS) entry which is preliminary data.</text>
</comment>
<feature type="region of interest" description="Disordered" evidence="1">
    <location>
        <begin position="428"/>
        <end position="521"/>
    </location>
</feature>
<dbReference type="PANTHER" id="PTHR45725:SF1">
    <property type="entry name" value="DISHEVELLED ASSOCIATED ACTIVATOR OF MORPHOGENESIS, ISOFORM D"/>
    <property type="match status" value="1"/>
</dbReference>
<sequence>MKGLFWSKIRDEQVDGTLWEDIGEKDLAIDTTFLDELFTSKRKAPAASAAPTPAQEEAAAAKSKVMTVLDSDRSRAIAILLSRIKMGFDTIAEAVIKMDETALSAENVEALAVGAPTSEELMQLEDVTQEEKGRLARPEQFCIAMGTVPRLKMRLDAWAYKLKFEQAIDDIRPHIETYLLSLRLAEHARRWHHFLRVVLTVGNYMNGTTLRGGAYGFKLDTLMKLTETKDTTNKRTLLHCVVKLCTKMDAKYFSRRQSELKEWNAYRALMADPEADGEALDAMRTDQMGKEWPILGFVDEFVPLAASKRISIAQDEIDYKALNKNFNMCKGALRAVPKGEGDRFHEVLTPFTEYAEGVLESTGKRMEKINGDYQEIATLYAENPAKVSVEDFLWGLADFVAVVKQCMAENEADREAAAKEKKRLLARQRVSDMREEAKAEEEEGAKGKGKGREGARDRGTAATLKPDRSRRAPNKRGSATLPAKGQGKKDAAEKGLIDDLIANLADGGTFRNTNRRRRTKK</sequence>
<dbReference type="InterPro" id="IPR015425">
    <property type="entry name" value="FH2_Formin"/>
</dbReference>
<feature type="compositionally biased region" description="Basic and acidic residues" evidence="1">
    <location>
        <begin position="487"/>
        <end position="497"/>
    </location>
</feature>
<dbReference type="Gene3D" id="1.20.58.2220">
    <property type="entry name" value="Formin, FH2 domain"/>
    <property type="match status" value="1"/>
</dbReference>
<dbReference type="Pfam" id="PF02181">
    <property type="entry name" value="FH2"/>
    <property type="match status" value="1"/>
</dbReference>
<evidence type="ECO:0000313" key="3">
    <source>
        <dbReference type="EMBL" id="GIQ84728.1"/>
    </source>
</evidence>
<dbReference type="AlphaFoldDB" id="A0A9K3CYP3"/>
<dbReference type="InterPro" id="IPR051425">
    <property type="entry name" value="Formin_Homology"/>
</dbReference>
<keyword evidence="4" id="KW-1185">Reference proteome</keyword>
<dbReference type="SUPFAM" id="SSF101447">
    <property type="entry name" value="Formin homology 2 domain (FH2 domain)"/>
    <property type="match status" value="1"/>
</dbReference>
<dbReference type="EMBL" id="BDIP01001597">
    <property type="protein sequence ID" value="GIQ84728.1"/>
    <property type="molecule type" value="Genomic_DNA"/>
</dbReference>
<evidence type="ECO:0000313" key="4">
    <source>
        <dbReference type="Proteomes" id="UP000265618"/>
    </source>
</evidence>